<keyword evidence="5" id="KW-0862">Zinc</keyword>
<dbReference type="GO" id="GO:0008270">
    <property type="term" value="F:zinc ion binding"/>
    <property type="evidence" value="ECO:0007669"/>
    <property type="project" value="UniProtKB-KW"/>
</dbReference>
<evidence type="ECO:0000313" key="10">
    <source>
        <dbReference type="Proteomes" id="UP000183832"/>
    </source>
</evidence>
<protein>
    <submittedName>
        <fullName evidence="9">CLUMA_CG001822, isoform A</fullName>
    </submittedName>
</protein>
<keyword evidence="4 7" id="KW-0863">Zinc-finger</keyword>
<evidence type="ECO:0000259" key="8">
    <source>
        <dbReference type="PROSITE" id="PS50157"/>
    </source>
</evidence>
<evidence type="ECO:0000313" key="9">
    <source>
        <dbReference type="EMBL" id="CRK88036.1"/>
    </source>
</evidence>
<evidence type="ECO:0000256" key="2">
    <source>
        <dbReference type="ARBA" id="ARBA00022723"/>
    </source>
</evidence>
<evidence type="ECO:0000256" key="4">
    <source>
        <dbReference type="ARBA" id="ARBA00022771"/>
    </source>
</evidence>
<evidence type="ECO:0000256" key="3">
    <source>
        <dbReference type="ARBA" id="ARBA00022737"/>
    </source>
</evidence>
<comment type="subcellular location">
    <subcellularLocation>
        <location evidence="1">Nucleus</location>
    </subcellularLocation>
</comment>
<evidence type="ECO:0000256" key="5">
    <source>
        <dbReference type="ARBA" id="ARBA00022833"/>
    </source>
</evidence>
<dbReference type="OrthoDB" id="8922241at2759"/>
<keyword evidence="10" id="KW-1185">Reference proteome</keyword>
<dbReference type="Proteomes" id="UP000183832">
    <property type="component" value="Unassembled WGS sequence"/>
</dbReference>
<dbReference type="SUPFAM" id="SSF57667">
    <property type="entry name" value="beta-beta-alpha zinc fingers"/>
    <property type="match status" value="3"/>
</dbReference>
<evidence type="ECO:0000256" key="1">
    <source>
        <dbReference type="ARBA" id="ARBA00004123"/>
    </source>
</evidence>
<keyword evidence="3" id="KW-0677">Repeat</keyword>
<feature type="domain" description="C2H2-type" evidence="8">
    <location>
        <begin position="614"/>
        <end position="641"/>
    </location>
</feature>
<dbReference type="InterPro" id="IPR036236">
    <property type="entry name" value="Znf_C2H2_sf"/>
</dbReference>
<feature type="domain" description="C2H2-type" evidence="8">
    <location>
        <begin position="698"/>
        <end position="725"/>
    </location>
</feature>
<dbReference type="PROSITE" id="PS00028">
    <property type="entry name" value="ZINC_FINGER_C2H2_1"/>
    <property type="match status" value="5"/>
</dbReference>
<dbReference type="Gene3D" id="3.30.160.60">
    <property type="entry name" value="Classic Zinc Finger"/>
    <property type="match status" value="4"/>
</dbReference>
<evidence type="ECO:0000256" key="6">
    <source>
        <dbReference type="ARBA" id="ARBA00023242"/>
    </source>
</evidence>
<dbReference type="GO" id="GO:0005634">
    <property type="term" value="C:nucleus"/>
    <property type="evidence" value="ECO:0007669"/>
    <property type="project" value="UniProtKB-SubCell"/>
</dbReference>
<feature type="domain" description="C2H2-type" evidence="8">
    <location>
        <begin position="642"/>
        <end position="669"/>
    </location>
</feature>
<dbReference type="PROSITE" id="PS50157">
    <property type="entry name" value="ZINC_FINGER_C2H2_2"/>
    <property type="match status" value="3"/>
</dbReference>
<dbReference type="InterPro" id="IPR013087">
    <property type="entry name" value="Znf_C2H2_type"/>
</dbReference>
<accession>A0A1J1HKV9</accession>
<reference evidence="9 10" key="1">
    <citation type="submission" date="2015-04" db="EMBL/GenBank/DDBJ databases">
        <authorList>
            <person name="Syromyatnikov M.Y."/>
            <person name="Popov V.N."/>
        </authorList>
    </citation>
    <scope>NUCLEOTIDE SEQUENCE [LARGE SCALE GENOMIC DNA]</scope>
</reference>
<organism evidence="9 10">
    <name type="scientific">Clunio marinus</name>
    <dbReference type="NCBI Taxonomy" id="568069"/>
    <lineage>
        <taxon>Eukaryota</taxon>
        <taxon>Metazoa</taxon>
        <taxon>Ecdysozoa</taxon>
        <taxon>Arthropoda</taxon>
        <taxon>Hexapoda</taxon>
        <taxon>Insecta</taxon>
        <taxon>Pterygota</taxon>
        <taxon>Neoptera</taxon>
        <taxon>Endopterygota</taxon>
        <taxon>Diptera</taxon>
        <taxon>Nematocera</taxon>
        <taxon>Chironomoidea</taxon>
        <taxon>Chironomidae</taxon>
        <taxon>Clunio</taxon>
    </lineage>
</organism>
<keyword evidence="2" id="KW-0479">Metal-binding</keyword>
<dbReference type="STRING" id="568069.A0A1J1HKV9"/>
<gene>
    <name evidence="9" type="ORF">CLUMA_CG001822</name>
</gene>
<dbReference type="SMART" id="SM00355">
    <property type="entry name" value="ZnF_C2H2"/>
    <property type="match status" value="10"/>
</dbReference>
<proteinExistence type="predicted"/>
<dbReference type="InterPro" id="IPR050888">
    <property type="entry name" value="ZnF_C2H2-type_TF"/>
</dbReference>
<dbReference type="EMBL" id="CVRI01000006">
    <property type="protein sequence ID" value="CRK88036.1"/>
    <property type="molecule type" value="Genomic_DNA"/>
</dbReference>
<sequence length="733" mass="85232">MEFSCGFCTKTEEEVPLIEISSNSLLISGKSFEFLHIFHELFEAAHEDLITNFICENCKDSAVQFFIFKRNVKSRQNPYRKTIINQVEQFLCQSENIEDIQVVRKFSSLTLKIEQNDSISVNKEPEDYHIETHNEVSYGLNEELEHQQAENVLVVIHCAKCNEDLPNSVNLELHKFFKHSLFGIQLENEVESSRKLLDGVGLIGKFDTRCANCFLYMEEFNSYSCHLLKEHSLELFQQLNDALYMNSEDLNSNLLHKYIESIIEILQTGGDVKISEDIKKYFFDIYSGETLDEVLIVTEDNQVINEVLSSEDEIVQEEGEEVVIEALEQTETIKSKQEKSNIVLTGDDRLWLRKEIRLRKSLMKNEKGTSRAIYRCTFCNEYCSNSAPGFRYHLINKHLKENNLRELQTISDEATPPKIIPRTWKNICNDCGVKFKDQKALKCHQTCHQLFDFMAQDYSFPFCNDCNSFFIDTSSLNVHLMKHDTNDELTQPIEVTIGSAMFQGKEINYLQAMQNDLIADGFPSWNCGHCTRKFEKEDSCRFHLLMFHARSFTCPVDNREFSGFKAVTLFTHHLKNKHSELFPEITFPCSFCKTEFPTIYDKLAHMKSCSLKKFSCDHCGKKFFKKGELIAHLKFVNGELFFPCEVCSKKCETISDLKIHFRSHTREKPFACTVCFKPFRTLAARSAHMDKHGENFMFVCHCGKSFKQRQLYCRHLKAVHKSEKLDDFKNLID</sequence>
<keyword evidence="6" id="KW-0539">Nucleus</keyword>
<dbReference type="AlphaFoldDB" id="A0A1J1HKV9"/>
<evidence type="ECO:0000256" key="7">
    <source>
        <dbReference type="PROSITE-ProRule" id="PRU00042"/>
    </source>
</evidence>
<dbReference type="PANTHER" id="PTHR24406">
    <property type="entry name" value="TRANSCRIPTIONAL REPRESSOR CTCFL-RELATED"/>
    <property type="match status" value="1"/>
</dbReference>
<name>A0A1J1HKV9_9DIPT</name>